<dbReference type="Proteomes" id="UP000009168">
    <property type="component" value="Unassembled WGS sequence"/>
</dbReference>
<organism evidence="1 2">
    <name type="scientific">Tetrahymena thermophila (strain SB210)</name>
    <dbReference type="NCBI Taxonomy" id="312017"/>
    <lineage>
        <taxon>Eukaryota</taxon>
        <taxon>Sar</taxon>
        <taxon>Alveolata</taxon>
        <taxon>Ciliophora</taxon>
        <taxon>Intramacronucleata</taxon>
        <taxon>Oligohymenophorea</taxon>
        <taxon>Hymenostomatida</taxon>
        <taxon>Tetrahymenina</taxon>
        <taxon>Tetrahymenidae</taxon>
        <taxon>Tetrahymena</taxon>
    </lineage>
</organism>
<proteinExistence type="predicted"/>
<dbReference type="HOGENOM" id="CLU_023078_0_0_1"/>
<dbReference type="RefSeq" id="XP_001008808.2">
    <property type="nucleotide sequence ID" value="XM_001008808.2"/>
</dbReference>
<accession>Q22T75</accession>
<name>Q22T75_TETTS</name>
<dbReference type="InParanoid" id="Q22T75"/>
<reference evidence="2" key="1">
    <citation type="journal article" date="2006" name="PLoS Biol.">
        <title>Macronuclear genome sequence of the ciliate Tetrahymena thermophila, a model eukaryote.</title>
        <authorList>
            <person name="Eisen J.A."/>
            <person name="Coyne R.S."/>
            <person name="Wu M."/>
            <person name="Wu D."/>
            <person name="Thiagarajan M."/>
            <person name="Wortman J.R."/>
            <person name="Badger J.H."/>
            <person name="Ren Q."/>
            <person name="Amedeo P."/>
            <person name="Jones K.M."/>
            <person name="Tallon L.J."/>
            <person name="Delcher A.L."/>
            <person name="Salzberg S.L."/>
            <person name="Silva J.C."/>
            <person name="Haas B.J."/>
            <person name="Majoros W.H."/>
            <person name="Farzad M."/>
            <person name="Carlton J.M."/>
            <person name="Smith R.K. Jr."/>
            <person name="Garg J."/>
            <person name="Pearlman R.E."/>
            <person name="Karrer K.M."/>
            <person name="Sun L."/>
            <person name="Manning G."/>
            <person name="Elde N.C."/>
            <person name="Turkewitz A.P."/>
            <person name="Asai D.J."/>
            <person name="Wilkes D.E."/>
            <person name="Wang Y."/>
            <person name="Cai H."/>
            <person name="Collins K."/>
            <person name="Stewart B.A."/>
            <person name="Lee S.R."/>
            <person name="Wilamowska K."/>
            <person name="Weinberg Z."/>
            <person name="Ruzzo W.L."/>
            <person name="Wloga D."/>
            <person name="Gaertig J."/>
            <person name="Frankel J."/>
            <person name="Tsao C.-C."/>
            <person name="Gorovsky M.A."/>
            <person name="Keeling P.J."/>
            <person name="Waller R.F."/>
            <person name="Patron N.J."/>
            <person name="Cherry J.M."/>
            <person name="Stover N.A."/>
            <person name="Krieger C.J."/>
            <person name="del Toro C."/>
            <person name="Ryder H.F."/>
            <person name="Williamson S.C."/>
            <person name="Barbeau R.A."/>
            <person name="Hamilton E.P."/>
            <person name="Orias E."/>
        </authorList>
    </citation>
    <scope>NUCLEOTIDE SEQUENCE [LARGE SCALE GENOMIC DNA]</scope>
    <source>
        <strain evidence="2">SB210</strain>
    </source>
</reference>
<keyword evidence="1" id="KW-0808">Transferase</keyword>
<gene>
    <name evidence="1" type="ORF">TTHERM_00185370</name>
</gene>
<sequence length="461" mass="53019">MDTFNNLTGQSKNIYHKREDEMKIAESIYVQSFLRNQQQGSSDIFQKVEEKVKSINPHLKGIVKEDLMLSSCCTLTKNVVNQKSEIVKKLEQESQYYMDQKILNIQQKNQPLNKLNSQDQKDILKAALFQYFRQEGCQVQITSNINNDQTYANSYQSQLVLTGQTDKLKYLQVGINDQFYTYQKIVSDDVTKKEVISKFLKATSNQYGVSKDRITILDIQQGCQSMVNFIFSIKGLKTDQIFKTAIDQYQIEFPKAQISAMAKSLIDNYQISDEYLDERFNMYWGDSYSTQIDYRGSLPRQGYGSVPQRYYFPVGFQGYGINVQKWLAVDQSWFGQSKDKNVWIVLYHATNENGLKGISSSYIKPGLNNAYGGTQCRLTNKTILSGAGANTYFSDRASGPNSSEGYGGKIQLGNKNYIIMFQCRVNPIHVRSPYNMESYYTVEQEYAKQSVRPYRILLKEV</sequence>
<dbReference type="PANTHER" id="PTHR36649">
    <property type="entry name" value="UBIQUITIN-LIKE DOMAIN-CONTAINING PROTEIN"/>
    <property type="match status" value="1"/>
</dbReference>
<evidence type="ECO:0000313" key="2">
    <source>
        <dbReference type="Proteomes" id="UP000009168"/>
    </source>
</evidence>
<dbReference type="AlphaFoldDB" id="Q22T75"/>
<dbReference type="KEGG" id="tet:TTHERM_00185370"/>
<keyword evidence="1" id="KW-0418">Kinase</keyword>
<dbReference type="GeneID" id="7827343"/>
<dbReference type="GO" id="GO:0016301">
    <property type="term" value="F:kinase activity"/>
    <property type="evidence" value="ECO:0007669"/>
    <property type="project" value="UniProtKB-KW"/>
</dbReference>
<protein>
    <submittedName>
        <fullName evidence="1">Kinase domain protein</fullName>
    </submittedName>
</protein>
<evidence type="ECO:0000313" key="1">
    <source>
        <dbReference type="EMBL" id="EAR88563.2"/>
    </source>
</evidence>
<keyword evidence="2" id="KW-1185">Reference proteome</keyword>
<dbReference type="EMBL" id="GG662840">
    <property type="protein sequence ID" value="EAR88563.2"/>
    <property type="molecule type" value="Genomic_DNA"/>
</dbReference>
<dbReference type="PANTHER" id="PTHR36649:SF28">
    <property type="entry name" value="UBIQUITIN-LIKE DOMAIN-CONTAINING PROTEIN"/>
    <property type="match status" value="1"/>
</dbReference>
<dbReference type="OrthoDB" id="428577at2759"/>